<sequence length="83" mass="8883">MLNGLRRFAIRRETSKQRHTRAWQNIIAGLAVALAGLAVCLGSIDLGFVEIPRSPFFGGVIVVVGVLVAAAGVVGTLKRRVRD</sequence>
<accession>A0A1R4ETB3</accession>
<keyword evidence="3" id="KW-1185">Reference proteome</keyword>
<evidence type="ECO:0000313" key="3">
    <source>
        <dbReference type="Proteomes" id="UP000195787"/>
    </source>
</evidence>
<gene>
    <name evidence="2" type="ORF">CZ674_00750</name>
</gene>
<dbReference type="Proteomes" id="UP000195787">
    <property type="component" value="Unassembled WGS sequence"/>
</dbReference>
<keyword evidence="1" id="KW-0812">Transmembrane</keyword>
<evidence type="ECO:0000256" key="1">
    <source>
        <dbReference type="SAM" id="Phobius"/>
    </source>
</evidence>
<organism evidence="2 3">
    <name type="scientific">Agrococcus casei LMG 22410</name>
    <dbReference type="NCBI Taxonomy" id="1255656"/>
    <lineage>
        <taxon>Bacteria</taxon>
        <taxon>Bacillati</taxon>
        <taxon>Actinomycetota</taxon>
        <taxon>Actinomycetes</taxon>
        <taxon>Micrococcales</taxon>
        <taxon>Microbacteriaceae</taxon>
        <taxon>Agrococcus</taxon>
    </lineage>
</organism>
<keyword evidence="1" id="KW-1133">Transmembrane helix</keyword>
<protein>
    <submittedName>
        <fullName evidence="2">Uncharacterized protein</fullName>
    </submittedName>
</protein>
<name>A0A1R4ETB3_9MICO</name>
<evidence type="ECO:0000313" key="2">
    <source>
        <dbReference type="EMBL" id="SJM46799.1"/>
    </source>
</evidence>
<reference evidence="2 3" key="1">
    <citation type="submission" date="2017-02" db="EMBL/GenBank/DDBJ databases">
        <authorList>
            <person name="Peterson S.W."/>
        </authorList>
    </citation>
    <scope>NUCLEOTIDE SEQUENCE [LARGE SCALE GENOMIC DNA]</scope>
    <source>
        <strain evidence="2 3">LMG 22410</strain>
    </source>
</reference>
<feature type="transmembrane region" description="Helical" evidence="1">
    <location>
        <begin position="21"/>
        <end position="44"/>
    </location>
</feature>
<keyword evidence="1" id="KW-0472">Membrane</keyword>
<proteinExistence type="predicted"/>
<dbReference type="EMBL" id="FUHU01000003">
    <property type="protein sequence ID" value="SJM46799.1"/>
    <property type="molecule type" value="Genomic_DNA"/>
</dbReference>
<dbReference type="AlphaFoldDB" id="A0A1R4ETB3"/>
<feature type="transmembrane region" description="Helical" evidence="1">
    <location>
        <begin position="56"/>
        <end position="77"/>
    </location>
</feature>